<protein>
    <submittedName>
        <fullName evidence="1">Uncharacterized protein</fullName>
    </submittedName>
</protein>
<dbReference type="AlphaFoldDB" id="A0A0D2CEL7"/>
<sequence>MKEKLKEYIDCTNGDILTALSFDIDYLSALGIRVTVLRAQLNDHGIYTGTSEETREIRTSKGSVSSITEALSLSLHDLGLPKTDELLQEPRLLISANEICCWVDEAAEYEKTGVAETAAAETAAEMASAEDRQRLGLRDFEAGTVIRAIMMNERRRCCGRCGKWPC</sequence>
<evidence type="ECO:0000313" key="1">
    <source>
        <dbReference type="EMBL" id="KIW63511.1"/>
    </source>
</evidence>
<dbReference type="Proteomes" id="UP000054266">
    <property type="component" value="Unassembled WGS sequence"/>
</dbReference>
<keyword evidence="2" id="KW-1185">Reference proteome</keyword>
<dbReference type="HOGENOM" id="CLU_1602479_0_0_1"/>
<evidence type="ECO:0000313" key="2">
    <source>
        <dbReference type="Proteomes" id="UP000054266"/>
    </source>
</evidence>
<organism evidence="1 2">
    <name type="scientific">Phialophora macrospora</name>
    <dbReference type="NCBI Taxonomy" id="1851006"/>
    <lineage>
        <taxon>Eukaryota</taxon>
        <taxon>Fungi</taxon>
        <taxon>Dikarya</taxon>
        <taxon>Ascomycota</taxon>
        <taxon>Pezizomycotina</taxon>
        <taxon>Eurotiomycetes</taxon>
        <taxon>Chaetothyriomycetidae</taxon>
        <taxon>Chaetothyriales</taxon>
        <taxon>Herpotrichiellaceae</taxon>
        <taxon>Phialophora</taxon>
    </lineage>
</organism>
<reference evidence="1 2" key="1">
    <citation type="submission" date="2015-01" db="EMBL/GenBank/DDBJ databases">
        <title>The Genome Sequence of Capronia semiimmersa CBS27337.</title>
        <authorList>
            <consortium name="The Broad Institute Genomics Platform"/>
            <person name="Cuomo C."/>
            <person name="de Hoog S."/>
            <person name="Gorbushina A."/>
            <person name="Stielow B."/>
            <person name="Teixiera M."/>
            <person name="Abouelleil A."/>
            <person name="Chapman S.B."/>
            <person name="Priest M."/>
            <person name="Young S.K."/>
            <person name="Wortman J."/>
            <person name="Nusbaum C."/>
            <person name="Birren B."/>
        </authorList>
    </citation>
    <scope>NUCLEOTIDE SEQUENCE [LARGE SCALE GENOMIC DNA]</scope>
    <source>
        <strain evidence="1 2">CBS 27337</strain>
    </source>
</reference>
<accession>A0A0D2CEL7</accession>
<name>A0A0D2CEL7_9EURO</name>
<dbReference type="EMBL" id="KN846961">
    <property type="protein sequence ID" value="KIW63511.1"/>
    <property type="molecule type" value="Genomic_DNA"/>
</dbReference>
<gene>
    <name evidence="1" type="ORF">PV04_08509</name>
</gene>
<proteinExistence type="predicted"/>